<evidence type="ECO:0000313" key="2">
    <source>
        <dbReference type="EMBL" id="EEP77175.1"/>
    </source>
</evidence>
<feature type="region of interest" description="Disordered" evidence="1">
    <location>
        <begin position="1"/>
        <end position="36"/>
    </location>
</feature>
<reference evidence="3" key="1">
    <citation type="journal article" date="2009" name="Genome Res.">
        <title>Comparative genomic analyses of the human fungal pathogens Coccidioides and their relatives.</title>
        <authorList>
            <person name="Sharpton T.J."/>
            <person name="Stajich J.E."/>
            <person name="Rounsley S.D."/>
            <person name="Gardner M.J."/>
            <person name="Wortman J.R."/>
            <person name="Jordar V.S."/>
            <person name="Maiti R."/>
            <person name="Kodira C.D."/>
            <person name="Neafsey D.E."/>
            <person name="Zeng Q."/>
            <person name="Hung C.-Y."/>
            <person name="McMahan C."/>
            <person name="Muszewska A."/>
            <person name="Grynberg M."/>
            <person name="Mandel M.A."/>
            <person name="Kellner E.M."/>
            <person name="Barker B.M."/>
            <person name="Galgiani J.N."/>
            <person name="Orbach M.J."/>
            <person name="Kirkland T.N."/>
            <person name="Cole G.T."/>
            <person name="Henn M.R."/>
            <person name="Birren B.W."/>
            <person name="Taylor J.W."/>
        </authorList>
    </citation>
    <scope>NUCLEOTIDE SEQUENCE [LARGE SCALE GENOMIC DNA]</scope>
    <source>
        <strain evidence="3">UAMH 1704</strain>
    </source>
</reference>
<dbReference type="AlphaFoldDB" id="C4JK67"/>
<dbReference type="InParanoid" id="C4JK67"/>
<dbReference type="KEGG" id="ure:UREG_02024"/>
<dbReference type="Proteomes" id="UP000002058">
    <property type="component" value="Unassembled WGS sequence"/>
</dbReference>
<name>C4JK67_UNCRE</name>
<dbReference type="EMBL" id="CH476615">
    <property type="protein sequence ID" value="EEP77175.1"/>
    <property type="molecule type" value="Genomic_DNA"/>
</dbReference>
<sequence>MGKSKQQGTLKKQSPEGHGGLMPPMEDSLPRSGLKAARTGPSRFFLQSCLPTRDVVIQRKITILLLDAMRADLLVGQIHDP</sequence>
<accession>C4JK67</accession>
<feature type="compositionally biased region" description="Polar residues" evidence="1">
    <location>
        <begin position="1"/>
        <end position="12"/>
    </location>
</feature>
<keyword evidence="3" id="KW-1185">Reference proteome</keyword>
<organism evidence="2 3">
    <name type="scientific">Uncinocarpus reesii (strain UAMH 1704)</name>
    <dbReference type="NCBI Taxonomy" id="336963"/>
    <lineage>
        <taxon>Eukaryota</taxon>
        <taxon>Fungi</taxon>
        <taxon>Dikarya</taxon>
        <taxon>Ascomycota</taxon>
        <taxon>Pezizomycotina</taxon>
        <taxon>Eurotiomycetes</taxon>
        <taxon>Eurotiomycetidae</taxon>
        <taxon>Onygenales</taxon>
        <taxon>Onygenaceae</taxon>
        <taxon>Uncinocarpus</taxon>
    </lineage>
</organism>
<proteinExistence type="predicted"/>
<dbReference type="GeneID" id="8440461"/>
<dbReference type="VEuPathDB" id="FungiDB:UREG_02024"/>
<evidence type="ECO:0000256" key="1">
    <source>
        <dbReference type="SAM" id="MobiDB-lite"/>
    </source>
</evidence>
<protein>
    <submittedName>
        <fullName evidence="2">Uncharacterized protein</fullName>
    </submittedName>
</protein>
<evidence type="ECO:0000313" key="3">
    <source>
        <dbReference type="Proteomes" id="UP000002058"/>
    </source>
</evidence>
<gene>
    <name evidence="2" type="ORF">UREG_02024</name>
</gene>
<dbReference type="RefSeq" id="XP_002542508.1">
    <property type="nucleotide sequence ID" value="XM_002542462.1"/>
</dbReference>
<dbReference type="HOGENOM" id="CLU_2575631_0_0_1"/>